<dbReference type="Pfam" id="PF02515">
    <property type="entry name" value="CoA_transf_3"/>
    <property type="match status" value="1"/>
</dbReference>
<dbReference type="InterPro" id="IPR003673">
    <property type="entry name" value="CoA-Trfase_fam_III"/>
</dbReference>
<feature type="region of interest" description="Disordered" evidence="1">
    <location>
        <begin position="342"/>
        <end position="366"/>
    </location>
</feature>
<dbReference type="InterPro" id="IPR050509">
    <property type="entry name" value="CoA-transferase_III"/>
</dbReference>
<evidence type="ECO:0000313" key="2">
    <source>
        <dbReference type="EMBL" id="NMG02686.1"/>
    </source>
</evidence>
<reference evidence="2" key="1">
    <citation type="submission" date="2019-12" db="EMBL/GenBank/DDBJ databases">
        <title>Comparative genomics gives insights into the taxonomy of the Azoarcus-Aromatoleum group and reveals separate origins of nif in the plant-associated Azoarcus and non-plant-associated Aromatoleum sub-groups.</title>
        <authorList>
            <person name="Lafos M."/>
            <person name="Maluk M."/>
            <person name="Batista M."/>
            <person name="Junghare M."/>
            <person name="Carmona M."/>
            <person name="Faoro H."/>
            <person name="Cruz L.M."/>
            <person name="Battistoni F."/>
            <person name="De Souza E."/>
            <person name="Pedrosa F."/>
            <person name="Chen W.-M."/>
            <person name="Poole P.S."/>
            <person name="Dixon R.A."/>
            <person name="James E.K."/>
        </authorList>
    </citation>
    <scope>NUCLEOTIDE SEQUENCE</scope>
    <source>
        <strain evidence="2">NSC3</strain>
    </source>
</reference>
<dbReference type="SUPFAM" id="SSF89796">
    <property type="entry name" value="CoA-transferase family III (CaiB/BaiF)"/>
    <property type="match status" value="1"/>
</dbReference>
<dbReference type="EMBL" id="WTVM01000029">
    <property type="protein sequence ID" value="NMG02686.1"/>
    <property type="molecule type" value="Genomic_DNA"/>
</dbReference>
<protein>
    <submittedName>
        <fullName evidence="2">CoA transferase</fullName>
    </submittedName>
</protein>
<dbReference type="Gene3D" id="3.30.1540.10">
    <property type="entry name" value="formyl-coa transferase, domain 3"/>
    <property type="match status" value="1"/>
</dbReference>
<keyword evidence="2" id="KW-0808">Transferase</keyword>
<accession>A0A972FI17</accession>
<dbReference type="PANTHER" id="PTHR48228">
    <property type="entry name" value="SUCCINYL-COA--D-CITRAMALATE COA-TRANSFERASE"/>
    <property type="match status" value="1"/>
</dbReference>
<comment type="caution">
    <text evidence="2">The sequence shown here is derived from an EMBL/GenBank/DDBJ whole genome shotgun (WGS) entry which is preliminary data.</text>
</comment>
<name>A0A972FI17_9RHOO</name>
<dbReference type="InterPro" id="IPR023606">
    <property type="entry name" value="CoA-Trfase_III_dom_1_sf"/>
</dbReference>
<proteinExistence type="predicted"/>
<dbReference type="Gene3D" id="3.40.50.10540">
    <property type="entry name" value="Crotonobetainyl-coa:carnitine coa-transferase, domain 1"/>
    <property type="match status" value="1"/>
</dbReference>
<keyword evidence="3" id="KW-1185">Reference proteome</keyword>
<sequence>MHDRSGGNGPLAGVRVVEFAGLGPAPMAAMMLADMGAEVVRIERKRPAGAEGGFEIFDPAVDILNRSRRVVSLDLKKPEGFEAARRLVAAADMLVEGFRPGVLERLGLGPDVLHEVNPALVVGRMTGWGQSGPMAHSAGHDINYLSLSGALHAIGEPDGKPVVPLNLVADGGGALMLVAGMLAALVEARTSGRGQVVDAAMTDCSALLASMIYTLKHMGEWQQERGSNLLDGGAHFYGTYRCADDKHLAIGPIEPPFYRRFLELAGIDDPLFERQFDRACWPELRRRLEEHLATRRRDDWCAVFAGSDACVSPVLDMDEAPMHPHNQARGTFVEVDGVVQPAPAPRFSRSGNRAPTPPRPGASGEDVLVDWGFGPEVIDSLRRAGAI</sequence>
<dbReference type="RefSeq" id="WP_168987467.1">
    <property type="nucleotide sequence ID" value="NZ_CAWPHM010000221.1"/>
</dbReference>
<dbReference type="Proteomes" id="UP000599523">
    <property type="component" value="Unassembled WGS sequence"/>
</dbReference>
<dbReference type="Gene3D" id="3.30.60.110">
    <property type="match status" value="1"/>
</dbReference>
<gene>
    <name evidence="2" type="ORF">GPA21_06840</name>
</gene>
<dbReference type="InterPro" id="IPR044855">
    <property type="entry name" value="CoA-Trfase_III_dom3_sf"/>
</dbReference>
<evidence type="ECO:0000313" key="3">
    <source>
        <dbReference type="Proteomes" id="UP000599523"/>
    </source>
</evidence>
<evidence type="ECO:0000256" key="1">
    <source>
        <dbReference type="SAM" id="MobiDB-lite"/>
    </source>
</evidence>
<dbReference type="PANTHER" id="PTHR48228:SF5">
    <property type="entry name" value="ALPHA-METHYLACYL-COA RACEMASE"/>
    <property type="match status" value="1"/>
</dbReference>
<organism evidence="2 3">
    <name type="scientific">Azoarcus taiwanensis</name>
    <dbReference type="NCBI Taxonomy" id="666964"/>
    <lineage>
        <taxon>Bacteria</taxon>
        <taxon>Pseudomonadati</taxon>
        <taxon>Pseudomonadota</taxon>
        <taxon>Betaproteobacteria</taxon>
        <taxon>Rhodocyclales</taxon>
        <taxon>Zoogloeaceae</taxon>
        <taxon>Azoarcus</taxon>
    </lineage>
</organism>
<dbReference type="AlphaFoldDB" id="A0A972FI17"/>
<dbReference type="GO" id="GO:0016740">
    <property type="term" value="F:transferase activity"/>
    <property type="evidence" value="ECO:0007669"/>
    <property type="project" value="UniProtKB-KW"/>
</dbReference>